<dbReference type="Gene3D" id="3.40.50.1000">
    <property type="entry name" value="HAD superfamily/HAD-like"/>
    <property type="match status" value="1"/>
</dbReference>
<organism evidence="1 2">
    <name type="scientific">Candidatus Daviesbacteria bacterium GW2011_GWA2_38_24</name>
    <dbReference type="NCBI Taxonomy" id="1618422"/>
    <lineage>
        <taxon>Bacteria</taxon>
        <taxon>Candidatus Daviesiibacteriota</taxon>
    </lineage>
</organism>
<sequence length="252" mass="28121">MTRQVKAVISDIDGTLVEGSEVLPSDRVRDAILEAKKKIHFGLATARQYQKTKHLFEYLNLSGPSILSNGAQVVEARTGKMIVEHPIDKNALFEVCRRLKNLNISWWIQDNGVDFFYRNYTPDKPFVVVANKVTQEQAERITQKLSDIEDVIVNKASVYADRVDVLITNPKATKQYAVFEIAKILDIKPKEMIGIGDGYNDLPLLMACGLKIAMGNAVPDLKVVADYIAPTVEKDGLADTLERFVIPYQPAG</sequence>
<evidence type="ECO:0000313" key="1">
    <source>
        <dbReference type="EMBL" id="KKQ67089.1"/>
    </source>
</evidence>
<reference evidence="1 2" key="1">
    <citation type="journal article" date="2015" name="Nature">
        <title>rRNA introns, odd ribosomes, and small enigmatic genomes across a large radiation of phyla.</title>
        <authorList>
            <person name="Brown C.T."/>
            <person name="Hug L.A."/>
            <person name="Thomas B.C."/>
            <person name="Sharon I."/>
            <person name="Castelle C.J."/>
            <person name="Singh A."/>
            <person name="Wilkins M.J."/>
            <person name="Williams K.H."/>
            <person name="Banfield J.F."/>
        </authorList>
    </citation>
    <scope>NUCLEOTIDE SEQUENCE [LARGE SCALE GENOMIC DNA]</scope>
</reference>
<dbReference type="Pfam" id="PF08282">
    <property type="entry name" value="Hydrolase_3"/>
    <property type="match status" value="2"/>
</dbReference>
<dbReference type="InterPro" id="IPR006379">
    <property type="entry name" value="HAD-SF_hydro_IIB"/>
</dbReference>
<name>A0A0G0M0C8_9BACT</name>
<dbReference type="PANTHER" id="PTHR10000:SF8">
    <property type="entry name" value="HAD SUPERFAMILY HYDROLASE-LIKE, TYPE 3"/>
    <property type="match status" value="1"/>
</dbReference>
<proteinExistence type="predicted"/>
<dbReference type="Proteomes" id="UP000034235">
    <property type="component" value="Unassembled WGS sequence"/>
</dbReference>
<dbReference type="InterPro" id="IPR023214">
    <property type="entry name" value="HAD_sf"/>
</dbReference>
<dbReference type="NCBIfam" id="TIGR01484">
    <property type="entry name" value="HAD-SF-IIB"/>
    <property type="match status" value="1"/>
</dbReference>
<dbReference type="PANTHER" id="PTHR10000">
    <property type="entry name" value="PHOSPHOSERINE PHOSPHATASE"/>
    <property type="match status" value="1"/>
</dbReference>
<protein>
    <recommendedName>
        <fullName evidence="3">Cof-like protein hydrolase</fullName>
    </recommendedName>
</protein>
<comment type="caution">
    <text evidence="1">The sequence shown here is derived from an EMBL/GenBank/DDBJ whole genome shotgun (WGS) entry which is preliminary data.</text>
</comment>
<dbReference type="Gene3D" id="3.90.1070.10">
    <property type="match status" value="1"/>
</dbReference>
<dbReference type="AlphaFoldDB" id="A0A0G0M0C8"/>
<dbReference type="GO" id="GO:0000287">
    <property type="term" value="F:magnesium ion binding"/>
    <property type="evidence" value="ECO:0007669"/>
    <property type="project" value="TreeGrafter"/>
</dbReference>
<gene>
    <name evidence="1" type="ORF">US86_C0001G0016</name>
</gene>
<dbReference type="InterPro" id="IPR036412">
    <property type="entry name" value="HAD-like_sf"/>
</dbReference>
<dbReference type="SUPFAM" id="SSF56784">
    <property type="entry name" value="HAD-like"/>
    <property type="match status" value="1"/>
</dbReference>
<evidence type="ECO:0000313" key="2">
    <source>
        <dbReference type="Proteomes" id="UP000034235"/>
    </source>
</evidence>
<dbReference type="EMBL" id="LBUP01000001">
    <property type="protein sequence ID" value="KKQ67089.1"/>
    <property type="molecule type" value="Genomic_DNA"/>
</dbReference>
<dbReference type="GO" id="GO:0016791">
    <property type="term" value="F:phosphatase activity"/>
    <property type="evidence" value="ECO:0007669"/>
    <property type="project" value="TreeGrafter"/>
</dbReference>
<evidence type="ECO:0008006" key="3">
    <source>
        <dbReference type="Google" id="ProtNLM"/>
    </source>
</evidence>
<accession>A0A0G0M0C8</accession>
<dbReference type="GO" id="GO:0005829">
    <property type="term" value="C:cytosol"/>
    <property type="evidence" value="ECO:0007669"/>
    <property type="project" value="TreeGrafter"/>
</dbReference>